<dbReference type="SMART" id="SM00530">
    <property type="entry name" value="HTH_XRE"/>
    <property type="match status" value="1"/>
</dbReference>
<gene>
    <name evidence="3" type="ORF">MNBD_GAMMA05-771</name>
</gene>
<accession>A0A3B0WE46</accession>
<dbReference type="InterPro" id="IPR001387">
    <property type="entry name" value="Cro/C1-type_HTH"/>
</dbReference>
<dbReference type="Pfam" id="PF13413">
    <property type="entry name" value="HTH_25"/>
    <property type="match status" value="1"/>
</dbReference>
<name>A0A3B0WE46_9ZZZZ</name>
<dbReference type="Gene3D" id="1.10.260.40">
    <property type="entry name" value="lambda repressor-like DNA-binding domains"/>
    <property type="match status" value="1"/>
</dbReference>
<dbReference type="AlphaFoldDB" id="A0A3B0WE46"/>
<feature type="region of interest" description="Disordered" evidence="1">
    <location>
        <begin position="207"/>
        <end position="232"/>
    </location>
</feature>
<evidence type="ECO:0000259" key="2">
    <source>
        <dbReference type="PROSITE" id="PS50943"/>
    </source>
</evidence>
<evidence type="ECO:0000256" key="1">
    <source>
        <dbReference type="SAM" id="MobiDB-lite"/>
    </source>
</evidence>
<protein>
    <recommendedName>
        <fullName evidence="2">HTH cro/C1-type domain-containing protein</fullName>
    </recommendedName>
</protein>
<dbReference type="InterPro" id="IPR050400">
    <property type="entry name" value="Bact_Cytoskel_RodZ"/>
</dbReference>
<dbReference type="PANTHER" id="PTHR34475:SF1">
    <property type="entry name" value="CYTOSKELETON PROTEIN RODZ"/>
    <property type="match status" value="1"/>
</dbReference>
<dbReference type="GO" id="GO:0003677">
    <property type="term" value="F:DNA binding"/>
    <property type="evidence" value="ECO:0007669"/>
    <property type="project" value="InterPro"/>
</dbReference>
<sequence>MMQDSSSDSDDSREIKGSVDFGSALASARKLKNYTVEQISEQLKIPARTILALEENNISVLPAPTFTQGYIRAYAKYLEISVEDVLANYNRAVPHDEASDLKPRSNLPEEASSQSPIVKTVTMLLIFSGILAIIYGSFQYYQEKADVMETAFESKHRSFTGGSLDSPSTDRIIIKQNARMTDEGELIVLSPGTVDDNVPVSAAEVEAEESSEKSLAATLAKSEQTAKQEETREQEAISVDVLTISAEKGSWVQVRDATTARLLYNMVPVGGVEVLQGQAPFRVSLGNAKTTHVTINDLEVDISEYIRDNNTAKFSVSSNRQQVVFH</sequence>
<dbReference type="PROSITE" id="PS50943">
    <property type="entry name" value="HTH_CROC1"/>
    <property type="match status" value="1"/>
</dbReference>
<dbReference type="Pfam" id="PF13464">
    <property type="entry name" value="RodZ_C"/>
    <property type="match status" value="1"/>
</dbReference>
<organism evidence="3">
    <name type="scientific">hydrothermal vent metagenome</name>
    <dbReference type="NCBI Taxonomy" id="652676"/>
    <lineage>
        <taxon>unclassified sequences</taxon>
        <taxon>metagenomes</taxon>
        <taxon>ecological metagenomes</taxon>
    </lineage>
</organism>
<dbReference type="InterPro" id="IPR025194">
    <property type="entry name" value="RodZ-like_C"/>
</dbReference>
<reference evidence="3" key="1">
    <citation type="submission" date="2018-06" db="EMBL/GenBank/DDBJ databases">
        <authorList>
            <person name="Zhirakovskaya E."/>
        </authorList>
    </citation>
    <scope>NUCLEOTIDE SEQUENCE</scope>
</reference>
<proteinExistence type="predicted"/>
<dbReference type="SUPFAM" id="SSF47413">
    <property type="entry name" value="lambda repressor-like DNA-binding domains"/>
    <property type="match status" value="1"/>
</dbReference>
<feature type="domain" description="HTH cro/C1-type" evidence="2">
    <location>
        <begin position="25"/>
        <end position="85"/>
    </location>
</feature>
<dbReference type="PANTHER" id="PTHR34475">
    <property type="match status" value="1"/>
</dbReference>
<dbReference type="EMBL" id="UOFE01000039">
    <property type="protein sequence ID" value="VAW54278.1"/>
    <property type="molecule type" value="Genomic_DNA"/>
</dbReference>
<feature type="compositionally biased region" description="Low complexity" evidence="1">
    <location>
        <begin position="213"/>
        <end position="222"/>
    </location>
</feature>
<evidence type="ECO:0000313" key="3">
    <source>
        <dbReference type="EMBL" id="VAW54278.1"/>
    </source>
</evidence>
<dbReference type="InterPro" id="IPR010982">
    <property type="entry name" value="Lambda_DNA-bd_dom_sf"/>
</dbReference>